<dbReference type="SUPFAM" id="SSF75304">
    <property type="entry name" value="Amidase signature (AS) enzymes"/>
    <property type="match status" value="1"/>
</dbReference>
<sequence>MTVDNTMWREIRDAKKAEQRRRIPSEWLLQGALLDEAEAAVDKRGYAARSGILTVEELGITGRDATHLVAAMADGALTAEKVVTAFCKRCAIGQQLCNYLTEVMFREAIEEARKLDDHFRETGKAKGPLHGLPMTVKECFNVRGFASSNNYVSRAFHIAEHDSYLVELLKNAGAVIIAKTNTPQTMMCADTNNNLFGLTKNPVVSHLTAGGSSGGEGSVVAFRGCALGIGTDVGGSIRIPAAAQGVYGFKPSSGLLPMLGSEPSTWAGTNTGVPAVCGPLANSLGDMELLVKTVRASAPWMLDPTTIPYIYETITPARRPVIGVIRQSGLTLHPPVRRAIEEAVTRLQAAGFEVREFVPPDFAIIKKITAELFTLDGLSYARQELSRTGEPVLESIVKLGLWQRSAKTPEEMWKWNAQKAAYQRQMHAAWTAAGINIALCPAGPHSAVAPGDWSNTMYTVCWNGVDYPAAIIPFSKVDPAVDQPDETFKPLDSFDAQVDTNIQALFDPEFLKGAPVALQLIGMKWKDADLLRDVEVIDAVLRM</sequence>
<dbReference type="EC" id="3.5.1.4" evidence="3"/>
<keyword evidence="4" id="KW-0378">Hydrolase</keyword>
<dbReference type="PIRSF" id="PIRSF001221">
    <property type="entry name" value="Amidase_fungi"/>
    <property type="match status" value="1"/>
</dbReference>
<protein>
    <recommendedName>
        <fullName evidence="3">amidase</fullName>
        <ecNumber evidence="3">3.5.1.4</ecNumber>
    </recommendedName>
</protein>
<evidence type="ECO:0000313" key="7">
    <source>
        <dbReference type="Proteomes" id="UP001642406"/>
    </source>
</evidence>
<evidence type="ECO:0000256" key="2">
    <source>
        <dbReference type="ARBA" id="ARBA00009199"/>
    </source>
</evidence>
<dbReference type="Gene3D" id="3.90.1300.10">
    <property type="entry name" value="Amidase signature (AS) domain"/>
    <property type="match status" value="1"/>
</dbReference>
<keyword evidence="7" id="KW-1185">Reference proteome</keyword>
<dbReference type="InterPro" id="IPR023631">
    <property type="entry name" value="Amidase_dom"/>
</dbReference>
<dbReference type="PROSITE" id="PS00571">
    <property type="entry name" value="AMIDASES"/>
    <property type="match status" value="1"/>
</dbReference>
<reference evidence="6 7" key="1">
    <citation type="submission" date="2024-01" db="EMBL/GenBank/DDBJ databases">
        <authorList>
            <person name="Allen C."/>
            <person name="Tagirdzhanova G."/>
        </authorList>
    </citation>
    <scope>NUCLEOTIDE SEQUENCE [LARGE SCALE GENOMIC DNA]</scope>
</reference>
<proteinExistence type="inferred from homology"/>
<dbReference type="EMBL" id="CAWUHC010000004">
    <property type="protein sequence ID" value="CAK7210061.1"/>
    <property type="molecule type" value="Genomic_DNA"/>
</dbReference>
<comment type="similarity">
    <text evidence="2">Belongs to the amidase family.</text>
</comment>
<dbReference type="PANTHER" id="PTHR46072:SF11">
    <property type="entry name" value="AMIDASE-RELATED"/>
    <property type="match status" value="1"/>
</dbReference>
<accession>A0ABP0AS38</accession>
<dbReference type="Proteomes" id="UP001642406">
    <property type="component" value="Unassembled WGS sequence"/>
</dbReference>
<dbReference type="Pfam" id="PF01425">
    <property type="entry name" value="Amidase"/>
    <property type="match status" value="1"/>
</dbReference>
<dbReference type="PANTHER" id="PTHR46072">
    <property type="entry name" value="AMIDASE-RELATED-RELATED"/>
    <property type="match status" value="1"/>
</dbReference>
<evidence type="ECO:0000256" key="1">
    <source>
        <dbReference type="ARBA" id="ARBA00001311"/>
    </source>
</evidence>
<name>A0ABP0AS38_9PEZI</name>
<comment type="catalytic activity">
    <reaction evidence="1">
        <text>a monocarboxylic acid amide + H2O = a monocarboxylate + NH4(+)</text>
        <dbReference type="Rhea" id="RHEA:12020"/>
        <dbReference type="ChEBI" id="CHEBI:15377"/>
        <dbReference type="ChEBI" id="CHEBI:28938"/>
        <dbReference type="ChEBI" id="CHEBI:35757"/>
        <dbReference type="ChEBI" id="CHEBI:83628"/>
        <dbReference type="EC" id="3.5.1.4"/>
    </reaction>
</comment>
<gene>
    <name evidence="6" type="ORF">SBRCBS47491_000643</name>
</gene>
<comment type="caution">
    <text evidence="6">The sequence shown here is derived from an EMBL/GenBank/DDBJ whole genome shotgun (WGS) entry which is preliminary data.</text>
</comment>
<evidence type="ECO:0000259" key="5">
    <source>
        <dbReference type="Pfam" id="PF01425"/>
    </source>
</evidence>
<dbReference type="InterPro" id="IPR036928">
    <property type="entry name" value="AS_sf"/>
</dbReference>
<dbReference type="InterPro" id="IPR020556">
    <property type="entry name" value="Amidase_CS"/>
</dbReference>
<organism evidence="6 7">
    <name type="scientific">Sporothrix bragantina</name>
    <dbReference type="NCBI Taxonomy" id="671064"/>
    <lineage>
        <taxon>Eukaryota</taxon>
        <taxon>Fungi</taxon>
        <taxon>Dikarya</taxon>
        <taxon>Ascomycota</taxon>
        <taxon>Pezizomycotina</taxon>
        <taxon>Sordariomycetes</taxon>
        <taxon>Sordariomycetidae</taxon>
        <taxon>Ophiostomatales</taxon>
        <taxon>Ophiostomataceae</taxon>
        <taxon>Sporothrix</taxon>
    </lineage>
</organism>
<evidence type="ECO:0000256" key="3">
    <source>
        <dbReference type="ARBA" id="ARBA00012922"/>
    </source>
</evidence>
<feature type="domain" description="Amidase" evidence="5">
    <location>
        <begin position="82"/>
        <end position="531"/>
    </location>
</feature>
<evidence type="ECO:0000313" key="6">
    <source>
        <dbReference type="EMBL" id="CAK7210061.1"/>
    </source>
</evidence>
<evidence type="ECO:0000256" key="4">
    <source>
        <dbReference type="ARBA" id="ARBA00022801"/>
    </source>
</evidence>